<organism evidence="1 2">
    <name type="scientific">Paenibacillus alvei</name>
    <name type="common">Bacillus alvei</name>
    <dbReference type="NCBI Taxonomy" id="44250"/>
    <lineage>
        <taxon>Bacteria</taxon>
        <taxon>Bacillati</taxon>
        <taxon>Bacillota</taxon>
        <taxon>Bacilli</taxon>
        <taxon>Bacillales</taxon>
        <taxon>Paenibacillaceae</taxon>
        <taxon>Paenibacillus</taxon>
    </lineage>
</organism>
<dbReference type="EMBL" id="JAMDNP010000211">
    <property type="protein sequence ID" value="MCY9765187.1"/>
    <property type="molecule type" value="Genomic_DNA"/>
</dbReference>
<name>A0ABT4H883_PAEAL</name>
<protein>
    <submittedName>
        <fullName evidence="1">Uncharacterized protein</fullName>
    </submittedName>
</protein>
<comment type="caution">
    <text evidence="1">The sequence shown here is derived from an EMBL/GenBank/DDBJ whole genome shotgun (WGS) entry which is preliminary data.</text>
</comment>
<dbReference type="RefSeq" id="WP_268600901.1">
    <property type="nucleotide sequence ID" value="NZ_JAMDNP010000211.1"/>
</dbReference>
<evidence type="ECO:0000313" key="2">
    <source>
        <dbReference type="Proteomes" id="UP001527181"/>
    </source>
</evidence>
<reference evidence="1 2" key="1">
    <citation type="submission" date="2022-05" db="EMBL/GenBank/DDBJ databases">
        <title>Genome Sequencing of Bee-Associated Microbes.</title>
        <authorList>
            <person name="Dunlap C."/>
        </authorList>
    </citation>
    <scope>NUCLEOTIDE SEQUENCE [LARGE SCALE GENOMIC DNA]</scope>
    <source>
        <strain evidence="1 2">NRRL B-04010</strain>
    </source>
</reference>
<sequence length="287" mass="32144">MATMWDVDDWVENAASLPIKRFYPTAVARATDLPLTVVFERLLYLAEGRKIHLIYEIRCPEYECGRVVKTISDLSEDLVCQTCSIHGEFEISSELIFPVFQFDQDYRNRAKQKKKEQKSKSAGFKTNASIINSTRTPASPIEEMLSPNVIKQLHKLGQGGLTIILGGEIDMSSKYQFDKIENQNGALSIGDYSSANYYQSSNDSLESITEQLIALINKNTDMPDDSKEELVEIVSEIASQSKAEKPSKTVIKTLYDSAEKLISLAVKSAELVTALDKWKGLIVPLFN</sequence>
<accession>A0ABT4H883</accession>
<gene>
    <name evidence="1" type="ORF">M5X12_32335</name>
</gene>
<evidence type="ECO:0000313" key="1">
    <source>
        <dbReference type="EMBL" id="MCY9765187.1"/>
    </source>
</evidence>
<proteinExistence type="predicted"/>
<dbReference type="Proteomes" id="UP001527181">
    <property type="component" value="Unassembled WGS sequence"/>
</dbReference>
<keyword evidence="2" id="KW-1185">Reference proteome</keyword>